<dbReference type="SUPFAM" id="SSF54373">
    <property type="entry name" value="FAD-linked reductases, C-terminal domain"/>
    <property type="match status" value="1"/>
</dbReference>
<accession>A0ABZ0GPS9</accession>
<dbReference type="Proteomes" id="UP001301442">
    <property type="component" value="Chromosome"/>
</dbReference>
<evidence type="ECO:0000259" key="6">
    <source>
        <dbReference type="PROSITE" id="PS00623"/>
    </source>
</evidence>
<dbReference type="SUPFAM" id="SSF51905">
    <property type="entry name" value="FAD/NAD(P)-binding domain"/>
    <property type="match status" value="1"/>
</dbReference>
<evidence type="ECO:0000256" key="5">
    <source>
        <dbReference type="RuleBase" id="RU003968"/>
    </source>
</evidence>
<dbReference type="RefSeq" id="WP_348396221.1">
    <property type="nucleotide sequence ID" value="NZ_CP136600.1"/>
</dbReference>
<feature type="domain" description="Glucose-methanol-choline oxidoreductase N-terminal" evidence="6">
    <location>
        <begin position="82"/>
        <end position="105"/>
    </location>
</feature>
<proteinExistence type="inferred from homology"/>
<evidence type="ECO:0000256" key="2">
    <source>
        <dbReference type="ARBA" id="ARBA00010790"/>
    </source>
</evidence>
<dbReference type="PROSITE" id="PS00624">
    <property type="entry name" value="GMC_OXRED_2"/>
    <property type="match status" value="1"/>
</dbReference>
<feature type="domain" description="Glucose-methanol-choline oxidoreductase N-terminal" evidence="7">
    <location>
        <begin position="254"/>
        <end position="268"/>
    </location>
</feature>
<dbReference type="EMBL" id="CP136600">
    <property type="protein sequence ID" value="WOH37431.1"/>
    <property type="molecule type" value="Genomic_DNA"/>
</dbReference>
<dbReference type="Gene3D" id="3.50.50.60">
    <property type="entry name" value="FAD/NAD(P)-binding domain"/>
    <property type="match status" value="1"/>
</dbReference>
<organism evidence="8 9">
    <name type="scientific">Thalassotalea fonticola</name>
    <dbReference type="NCBI Taxonomy" id="3065649"/>
    <lineage>
        <taxon>Bacteria</taxon>
        <taxon>Pseudomonadati</taxon>
        <taxon>Pseudomonadota</taxon>
        <taxon>Gammaproteobacteria</taxon>
        <taxon>Alteromonadales</taxon>
        <taxon>Colwelliaceae</taxon>
        <taxon>Thalassotalea</taxon>
    </lineage>
</organism>
<evidence type="ECO:0000259" key="7">
    <source>
        <dbReference type="PROSITE" id="PS00624"/>
    </source>
</evidence>
<dbReference type="PANTHER" id="PTHR11552:SF147">
    <property type="entry name" value="CHOLINE DEHYDROGENASE, MITOCHONDRIAL"/>
    <property type="match status" value="1"/>
</dbReference>
<comment type="similarity">
    <text evidence="2 5">Belongs to the GMC oxidoreductase family.</text>
</comment>
<evidence type="ECO:0000313" key="9">
    <source>
        <dbReference type="Proteomes" id="UP001301442"/>
    </source>
</evidence>
<dbReference type="PIRSF" id="PIRSF000137">
    <property type="entry name" value="Alcohol_oxidase"/>
    <property type="match status" value="1"/>
</dbReference>
<evidence type="ECO:0000256" key="4">
    <source>
        <dbReference type="ARBA" id="ARBA00022827"/>
    </source>
</evidence>
<comment type="cofactor">
    <cofactor evidence="1">
        <name>FAD</name>
        <dbReference type="ChEBI" id="CHEBI:57692"/>
    </cofactor>
</comment>
<name>A0ABZ0GPS9_9GAMM</name>
<dbReference type="Gene3D" id="3.30.560.10">
    <property type="entry name" value="Glucose Oxidase, domain 3"/>
    <property type="match status" value="1"/>
</dbReference>
<dbReference type="PANTHER" id="PTHR11552">
    <property type="entry name" value="GLUCOSE-METHANOL-CHOLINE GMC OXIDOREDUCTASE"/>
    <property type="match status" value="1"/>
</dbReference>
<dbReference type="InterPro" id="IPR012132">
    <property type="entry name" value="GMC_OxRdtase"/>
</dbReference>
<protein>
    <submittedName>
        <fullName evidence="8">GMC family oxidoreductase N-terminal domain-containing protein</fullName>
    </submittedName>
</protein>
<dbReference type="PROSITE" id="PS00623">
    <property type="entry name" value="GMC_OXRED_1"/>
    <property type="match status" value="1"/>
</dbReference>
<keyword evidence="9" id="KW-1185">Reference proteome</keyword>
<evidence type="ECO:0000256" key="1">
    <source>
        <dbReference type="ARBA" id="ARBA00001974"/>
    </source>
</evidence>
<dbReference type="InterPro" id="IPR036188">
    <property type="entry name" value="FAD/NAD-bd_sf"/>
</dbReference>
<reference evidence="8 9" key="1">
    <citation type="submission" date="2023-09" db="EMBL/GenBank/DDBJ databases">
        <authorList>
            <person name="Qi X."/>
        </authorList>
    </citation>
    <scope>NUCLEOTIDE SEQUENCE [LARGE SCALE GENOMIC DNA]</scope>
    <source>
        <strain evidence="8 9">S1-1</strain>
    </source>
</reference>
<keyword evidence="4 5" id="KW-0274">FAD</keyword>
<dbReference type="Pfam" id="PF00732">
    <property type="entry name" value="GMC_oxred_N"/>
    <property type="match status" value="1"/>
</dbReference>
<evidence type="ECO:0000256" key="3">
    <source>
        <dbReference type="ARBA" id="ARBA00022630"/>
    </source>
</evidence>
<dbReference type="InterPro" id="IPR007867">
    <property type="entry name" value="GMC_OxRtase_C"/>
</dbReference>
<keyword evidence="3 5" id="KW-0285">Flavoprotein</keyword>
<gene>
    <name evidence="8" type="ORF">RI844_19050</name>
</gene>
<dbReference type="InterPro" id="IPR000172">
    <property type="entry name" value="GMC_OxRdtase_N"/>
</dbReference>
<evidence type="ECO:0000313" key="8">
    <source>
        <dbReference type="EMBL" id="WOH37431.1"/>
    </source>
</evidence>
<sequence>MTDTFDYIIVGGGSSGCVLANRLSECGKYTVCLIEPGGKNDNFLVNTPIGTAALMRLNKFNYCFESTTQPQQNNRTIYNPRGKGLGGSSAINAMLYTRGQREDYDDWANLGNDGWSYDDVLPFFINTESQERICDQYHGQSGGLNVADSRSSHPIGADFVQAGINAGYSFNPDFNGARQNGVGYYQVTQKDGLRFSAAKAFLTPIMTRTNLTVLTHSKVSKILIKDKIAYGVQYQLQNSLLNLKANKEVIISAGAIHSPQLLMLSGIGTNDELEQLNIKLEHELKGVGKNLQDHVDAIIVNRHKRENLISLHPKPFINLAKQSVRFFKHKTGTMTTSLVESGGFTALNGDSNARPDIQWQLIAGAMDDHGRNLKLFFEQGLSMHVCLLRPKSRGSLRLKDNNINSAPLINGNLLSHDDDIKDMIKAVRMTRQLMSTQPLRKNNMGEIFPGDSIQSDEQIIEFLKEKSNNIYHPVGTCKMGNDEMAVVNERLQVHGVAKLRVADASIMPTIVSANTNAPCIMIGAKAANMILTDNQQNL</sequence>
<dbReference type="Pfam" id="PF05199">
    <property type="entry name" value="GMC_oxred_C"/>
    <property type="match status" value="1"/>
</dbReference>